<organism evidence="7 8">
    <name type="scientific">Slackia heliotrinireducens (strain ATCC 29202 / DSM 20476 / NCTC 11029 / RHS 1)</name>
    <name type="common">Peptococcus heliotrinreducens</name>
    <dbReference type="NCBI Taxonomy" id="471855"/>
    <lineage>
        <taxon>Bacteria</taxon>
        <taxon>Bacillati</taxon>
        <taxon>Actinomycetota</taxon>
        <taxon>Coriobacteriia</taxon>
        <taxon>Eggerthellales</taxon>
        <taxon>Eggerthellaceae</taxon>
        <taxon>Slackia</taxon>
    </lineage>
</organism>
<evidence type="ECO:0000256" key="3">
    <source>
        <dbReference type="ARBA" id="ARBA00023015"/>
    </source>
</evidence>
<dbReference type="InterPro" id="IPR004839">
    <property type="entry name" value="Aminotransferase_I/II_large"/>
</dbReference>
<dbReference type="SUPFAM" id="SSF46785">
    <property type="entry name" value="Winged helix' DNA-binding domain"/>
    <property type="match status" value="1"/>
</dbReference>
<dbReference type="Proteomes" id="UP000002026">
    <property type="component" value="Chromosome"/>
</dbReference>
<evidence type="ECO:0000313" key="7">
    <source>
        <dbReference type="EMBL" id="ACV21865.1"/>
    </source>
</evidence>
<dbReference type="PANTHER" id="PTHR46577:SF1">
    <property type="entry name" value="HTH-TYPE TRANSCRIPTIONAL REGULATORY PROTEIN GABR"/>
    <property type="match status" value="1"/>
</dbReference>
<feature type="domain" description="HTH gntR-type" evidence="6">
    <location>
        <begin position="10"/>
        <end position="78"/>
    </location>
</feature>
<dbReference type="STRING" id="471855.Shel_08090"/>
<proteinExistence type="inferred from homology"/>
<accession>C7N4N0</accession>
<dbReference type="PROSITE" id="PS50949">
    <property type="entry name" value="HTH_GNTR"/>
    <property type="match status" value="1"/>
</dbReference>
<keyword evidence="7" id="KW-0032">Aminotransferase</keyword>
<dbReference type="SMART" id="SM00345">
    <property type="entry name" value="HTH_GNTR"/>
    <property type="match status" value="1"/>
</dbReference>
<dbReference type="Gene3D" id="1.10.10.10">
    <property type="entry name" value="Winged helix-like DNA-binding domain superfamily/Winged helix DNA-binding domain"/>
    <property type="match status" value="1"/>
</dbReference>
<dbReference type="InterPro" id="IPR036388">
    <property type="entry name" value="WH-like_DNA-bd_sf"/>
</dbReference>
<name>C7N4N0_SLAHD</name>
<dbReference type="GO" id="GO:0008483">
    <property type="term" value="F:transaminase activity"/>
    <property type="evidence" value="ECO:0007669"/>
    <property type="project" value="UniProtKB-KW"/>
</dbReference>
<gene>
    <name evidence="7" type="ordered locus">Shel_08090</name>
</gene>
<dbReference type="InterPro" id="IPR015421">
    <property type="entry name" value="PyrdxlP-dep_Trfase_major"/>
</dbReference>
<evidence type="ECO:0000256" key="5">
    <source>
        <dbReference type="ARBA" id="ARBA00023163"/>
    </source>
</evidence>
<protein>
    <submittedName>
        <fullName evidence="7">Transcriptional regulator with HTH domain and aminotransferase domain</fullName>
    </submittedName>
</protein>
<evidence type="ECO:0000259" key="6">
    <source>
        <dbReference type="PROSITE" id="PS50949"/>
    </source>
</evidence>
<dbReference type="PANTHER" id="PTHR46577">
    <property type="entry name" value="HTH-TYPE TRANSCRIPTIONAL REGULATORY PROTEIN GABR"/>
    <property type="match status" value="1"/>
</dbReference>
<dbReference type="eggNOG" id="COG1167">
    <property type="taxonomic scope" value="Bacteria"/>
</dbReference>
<dbReference type="GO" id="GO:0003677">
    <property type="term" value="F:DNA binding"/>
    <property type="evidence" value="ECO:0007669"/>
    <property type="project" value="UniProtKB-KW"/>
</dbReference>
<keyword evidence="5" id="KW-0804">Transcription</keyword>
<dbReference type="InterPro" id="IPR036390">
    <property type="entry name" value="WH_DNA-bd_sf"/>
</dbReference>
<dbReference type="GO" id="GO:0030170">
    <property type="term" value="F:pyridoxal phosphate binding"/>
    <property type="evidence" value="ECO:0007669"/>
    <property type="project" value="InterPro"/>
</dbReference>
<dbReference type="GO" id="GO:0003700">
    <property type="term" value="F:DNA-binding transcription factor activity"/>
    <property type="evidence" value="ECO:0007669"/>
    <property type="project" value="InterPro"/>
</dbReference>
<sequence>MLYLDSTSNEPFYQQLYQQIVEGIHDGTYPEGSRLPSIRACARDLHVSTNTIEQAYRLAVQEDLVLTKPGSGYFVNKQPKRDHDSFVFSKEYQADIERLKAICAPATEESDVRYDFRYDNLEPDSFPYTTWARVTRNVLFSKHAPSAARYSDPQGLFSLRKQIARHLAHEDNTRAIPEQIIVLSNTRAIISTVASLFDRTTTEVCVENPGFNEVHAGFANLGMKVSSYPAFSPTSLTLPQPKDGRQLVLFITPSCQFPTTAVLNTEQRKQLLAWAEETDSYVIVDTYGQEFQAGIRRSPSLQSMDANGRIITIGSFSRSLSPSLCISYAVLPPKLMIEWIEKNRGYHAQVPWQTQAALSSYMANGFWQNHLQKLHSSYSEKRKQLVRCLQTYMAGKIDVMDGNAGLHVLVRTKDGRSADELIASAAEYGIAVYPTDIYWADGTPRGWNFVLVGCSAIPLESIEPGIRLLTEAWFG</sequence>
<dbReference type="HOGENOM" id="CLU_017584_0_1_11"/>
<dbReference type="Pfam" id="PF00392">
    <property type="entry name" value="GntR"/>
    <property type="match status" value="1"/>
</dbReference>
<dbReference type="CDD" id="cd00609">
    <property type="entry name" value="AAT_like"/>
    <property type="match status" value="1"/>
</dbReference>
<dbReference type="EMBL" id="CP001684">
    <property type="protein sequence ID" value="ACV21865.1"/>
    <property type="molecule type" value="Genomic_DNA"/>
</dbReference>
<keyword evidence="7" id="KW-0808">Transferase</keyword>
<dbReference type="Pfam" id="PF00155">
    <property type="entry name" value="Aminotran_1_2"/>
    <property type="match status" value="1"/>
</dbReference>
<reference evidence="7 8" key="1">
    <citation type="journal article" date="2009" name="Stand. Genomic Sci.">
        <title>Complete genome sequence of Slackia heliotrinireducens type strain (RHS 1).</title>
        <authorList>
            <person name="Pukall R."/>
            <person name="Lapidus A."/>
            <person name="Nolan M."/>
            <person name="Copeland A."/>
            <person name="Glavina Del Rio T."/>
            <person name="Lucas S."/>
            <person name="Chen F."/>
            <person name="Tice H."/>
            <person name="Cheng J.F."/>
            <person name="Chertkov O."/>
            <person name="Bruce D."/>
            <person name="Goodwin L."/>
            <person name="Kuske C."/>
            <person name="Brettin T."/>
            <person name="Detter J.C."/>
            <person name="Han C."/>
            <person name="Pitluck S."/>
            <person name="Pati A."/>
            <person name="Mavrommatis K."/>
            <person name="Ivanova N."/>
            <person name="Ovchinnikova G."/>
            <person name="Chen A."/>
            <person name="Palaniappan K."/>
            <person name="Schneider S."/>
            <person name="Rohde M."/>
            <person name="Chain P."/>
            <person name="D'haeseleer P."/>
            <person name="Goker M."/>
            <person name="Bristow J."/>
            <person name="Eisen J.A."/>
            <person name="Markowitz V."/>
            <person name="Kyrpides N.C."/>
            <person name="Klenk H.P."/>
            <person name="Hugenholtz P."/>
        </authorList>
    </citation>
    <scope>NUCLEOTIDE SEQUENCE [LARGE SCALE GENOMIC DNA]</scope>
    <source>
        <strain evidence="8">ATCC 29202 / DSM 20476 / NCTC 11029 / RHS 1</strain>
    </source>
</reference>
<dbReference type="InterPro" id="IPR015424">
    <property type="entry name" value="PyrdxlP-dep_Trfase"/>
</dbReference>
<dbReference type="InterPro" id="IPR000524">
    <property type="entry name" value="Tscrpt_reg_HTH_GntR"/>
</dbReference>
<keyword evidence="3" id="KW-0805">Transcription regulation</keyword>
<keyword evidence="4" id="KW-0238">DNA-binding</keyword>
<keyword evidence="2" id="KW-0663">Pyridoxal phosphate</keyword>
<dbReference type="CDD" id="cd07377">
    <property type="entry name" value="WHTH_GntR"/>
    <property type="match status" value="1"/>
</dbReference>
<dbReference type="AlphaFoldDB" id="C7N4N0"/>
<comment type="similarity">
    <text evidence="1">In the C-terminal section; belongs to the class-I pyridoxal-phosphate-dependent aminotransferase family.</text>
</comment>
<evidence type="ECO:0000313" key="8">
    <source>
        <dbReference type="Proteomes" id="UP000002026"/>
    </source>
</evidence>
<dbReference type="Gene3D" id="3.40.640.10">
    <property type="entry name" value="Type I PLP-dependent aspartate aminotransferase-like (Major domain)"/>
    <property type="match status" value="1"/>
</dbReference>
<dbReference type="InterPro" id="IPR051446">
    <property type="entry name" value="HTH_trans_reg/aminotransferase"/>
</dbReference>
<dbReference type="SUPFAM" id="SSF53383">
    <property type="entry name" value="PLP-dependent transferases"/>
    <property type="match status" value="1"/>
</dbReference>
<evidence type="ECO:0000256" key="1">
    <source>
        <dbReference type="ARBA" id="ARBA00005384"/>
    </source>
</evidence>
<keyword evidence="8" id="KW-1185">Reference proteome</keyword>
<evidence type="ECO:0000256" key="2">
    <source>
        <dbReference type="ARBA" id="ARBA00022898"/>
    </source>
</evidence>
<evidence type="ECO:0000256" key="4">
    <source>
        <dbReference type="ARBA" id="ARBA00023125"/>
    </source>
</evidence>
<dbReference type="KEGG" id="shi:Shel_08090"/>
<dbReference type="RefSeq" id="WP_012797969.1">
    <property type="nucleotide sequence ID" value="NC_013165.1"/>
</dbReference>